<evidence type="ECO:0000313" key="3">
    <source>
        <dbReference type="Proteomes" id="UP000018482"/>
    </source>
</evidence>
<keyword evidence="1" id="KW-1133">Transmembrane helix</keyword>
<keyword evidence="1" id="KW-0812">Transmembrane</keyword>
<gene>
    <name evidence="2" type="ORF">SAG0136_09290</name>
</gene>
<name>V6Z707_STRAG</name>
<proteinExistence type="predicted"/>
<comment type="caution">
    <text evidence="2">The sequence shown here is derived from an EMBL/GenBank/DDBJ whole genome shotgun (WGS) entry which is preliminary data.</text>
</comment>
<evidence type="ECO:0000256" key="1">
    <source>
        <dbReference type="SAM" id="Phobius"/>
    </source>
</evidence>
<reference evidence="2 3" key="1">
    <citation type="submission" date="2013-05" db="EMBL/GenBank/DDBJ databases">
        <authorList>
            <person name="Richards V.P."/>
            <person name="Durkin S.A.S."/>
            <person name="Kim M."/>
            <person name="Pavinski Bitar P.D."/>
            <person name="Stanhope M.J."/>
            <person name="Town C.D."/>
            <person name="Venter J.C."/>
        </authorList>
    </citation>
    <scope>NUCLEOTIDE SEQUENCE [LARGE SCALE GENOMIC DNA]</scope>
    <source>
        <strain evidence="2 3">LMG 14747</strain>
    </source>
</reference>
<keyword evidence="1" id="KW-0472">Membrane</keyword>
<dbReference type="Proteomes" id="UP000018482">
    <property type="component" value="Unassembled WGS sequence"/>
</dbReference>
<evidence type="ECO:0000313" key="2">
    <source>
        <dbReference type="EMBL" id="ESV55384.1"/>
    </source>
</evidence>
<sequence length="40" mass="4409">MIKKENKKLVIDLGLGLVLSIVMPLSGALLPGHFTWESFL</sequence>
<protein>
    <submittedName>
        <fullName evidence="2">Uncharacterized protein</fullName>
    </submittedName>
</protein>
<dbReference type="EMBL" id="ANQC01000125">
    <property type="protein sequence ID" value="ESV55384.1"/>
    <property type="molecule type" value="Genomic_DNA"/>
</dbReference>
<accession>V6Z707</accession>
<organism evidence="2 3">
    <name type="scientific">Streptococcus agalactiae LMG 14747</name>
    <dbReference type="NCBI Taxonomy" id="1154860"/>
    <lineage>
        <taxon>Bacteria</taxon>
        <taxon>Bacillati</taxon>
        <taxon>Bacillota</taxon>
        <taxon>Bacilli</taxon>
        <taxon>Lactobacillales</taxon>
        <taxon>Streptococcaceae</taxon>
        <taxon>Streptococcus</taxon>
    </lineage>
</organism>
<feature type="transmembrane region" description="Helical" evidence="1">
    <location>
        <begin position="9"/>
        <end position="30"/>
    </location>
</feature>
<dbReference type="AlphaFoldDB" id="V6Z707"/>